<evidence type="ECO:0000313" key="3">
    <source>
        <dbReference type="Proteomes" id="UP000677413"/>
    </source>
</evidence>
<organism evidence="2 3">
    <name type="scientific">Streptomyces liliiviolaceus</name>
    <dbReference type="NCBI Taxonomy" id="2823109"/>
    <lineage>
        <taxon>Bacteria</taxon>
        <taxon>Bacillati</taxon>
        <taxon>Actinomycetota</taxon>
        <taxon>Actinomycetes</taxon>
        <taxon>Kitasatosporales</taxon>
        <taxon>Streptomycetaceae</taxon>
        <taxon>Streptomyces</taxon>
    </lineage>
</organism>
<dbReference type="Proteomes" id="UP000677413">
    <property type="component" value="Unassembled WGS sequence"/>
</dbReference>
<keyword evidence="1" id="KW-0812">Transmembrane</keyword>
<name>A0A940Y0D6_9ACTN</name>
<proteinExistence type="predicted"/>
<feature type="transmembrane region" description="Helical" evidence="1">
    <location>
        <begin position="37"/>
        <end position="55"/>
    </location>
</feature>
<dbReference type="RefSeq" id="WP_210889810.1">
    <property type="nucleotide sequence ID" value="NZ_JAGPYQ010000001.1"/>
</dbReference>
<keyword evidence="1" id="KW-0472">Membrane</keyword>
<reference evidence="2 3" key="1">
    <citation type="submission" date="2021-04" db="EMBL/GenBank/DDBJ databases">
        <authorList>
            <person name="Tang X."/>
            <person name="Zhou X."/>
            <person name="Chen X."/>
            <person name="Cernava T."/>
            <person name="Zhang C."/>
        </authorList>
    </citation>
    <scope>NUCLEOTIDE SEQUENCE [LARGE SCALE GENOMIC DNA]</scope>
    <source>
        <strain evidence="2 3">BH-SS-21</strain>
    </source>
</reference>
<protein>
    <submittedName>
        <fullName evidence="2">Uncharacterized protein</fullName>
    </submittedName>
</protein>
<evidence type="ECO:0000256" key="1">
    <source>
        <dbReference type="SAM" id="Phobius"/>
    </source>
</evidence>
<keyword evidence="1" id="KW-1133">Transmembrane helix</keyword>
<accession>A0A940Y0D6</accession>
<feature type="transmembrane region" description="Helical" evidence="1">
    <location>
        <begin position="170"/>
        <end position="187"/>
    </location>
</feature>
<comment type="caution">
    <text evidence="2">The sequence shown here is derived from an EMBL/GenBank/DDBJ whole genome shotgun (WGS) entry which is preliminary data.</text>
</comment>
<gene>
    <name evidence="2" type="ORF">J8N05_35100</name>
</gene>
<keyword evidence="3" id="KW-1185">Reference proteome</keyword>
<evidence type="ECO:0000313" key="2">
    <source>
        <dbReference type="EMBL" id="MBQ0853396.1"/>
    </source>
</evidence>
<sequence>MFKTALTLISIAMQVGGLVMAAVGLSNTFRDVAAPGERFFATVLATVLGVVRRLWTGFKRLCRRLLGRPRPTVVHGLGAAMEINFAGSARGIVTFGPLPDPAQDADAFKAAVEERLNRVFTLAQDVQYDLGRETKAREQEDRKIGNDLEARLTARDEESKRATIRGLREQTIGFFFVAFGLVVQSYLDLAF</sequence>
<dbReference type="EMBL" id="JAGPYQ010000001">
    <property type="protein sequence ID" value="MBQ0853396.1"/>
    <property type="molecule type" value="Genomic_DNA"/>
</dbReference>
<dbReference type="AlphaFoldDB" id="A0A940Y0D6"/>